<reference evidence="1 2" key="1">
    <citation type="submission" date="2022-12" db="EMBL/GenBank/DDBJ databases">
        <title>Genome Sequence of Deinococcus aquaticus Type Strain PB314.</title>
        <authorList>
            <person name="Albert C."/>
            <person name="Hill J."/>
            <person name="Boren L."/>
            <person name="Scholz-Ng S."/>
            <person name="Fatema N."/>
            <person name="Grosso R."/>
            <person name="Soboslay E."/>
            <person name="Tuohy J."/>
        </authorList>
    </citation>
    <scope>NUCLEOTIDE SEQUENCE [LARGE SCALE GENOMIC DNA]</scope>
    <source>
        <strain evidence="1 2">PB-314</strain>
        <plasmid evidence="1 2">pDATS02</plasmid>
    </source>
</reference>
<protein>
    <submittedName>
        <fullName evidence="1">Uncharacterized protein</fullName>
    </submittedName>
</protein>
<dbReference type="EMBL" id="CP115167">
    <property type="protein sequence ID" value="WDA60707.1"/>
    <property type="molecule type" value="Genomic_DNA"/>
</dbReference>
<dbReference type="Proteomes" id="UP001217044">
    <property type="component" value="Plasmid pDATS02"/>
</dbReference>
<accession>A0ABY7V673</accession>
<gene>
    <name evidence="1" type="ORF">M8445_17215</name>
</gene>
<keyword evidence="2" id="KW-1185">Reference proteome</keyword>
<organism evidence="1 2">
    <name type="scientific">Deinococcus aquaticus</name>
    <dbReference type="NCBI Taxonomy" id="328692"/>
    <lineage>
        <taxon>Bacteria</taxon>
        <taxon>Thermotogati</taxon>
        <taxon>Deinococcota</taxon>
        <taxon>Deinococci</taxon>
        <taxon>Deinococcales</taxon>
        <taxon>Deinococcaceae</taxon>
        <taxon>Deinococcus</taxon>
    </lineage>
</organism>
<proteinExistence type="predicted"/>
<dbReference type="RefSeq" id="WP_273991454.1">
    <property type="nucleotide sequence ID" value="NZ_BAABQT010000016.1"/>
</dbReference>
<geneLocation type="plasmid" evidence="1 2">
    <name>pDATS02</name>
</geneLocation>
<evidence type="ECO:0000313" key="2">
    <source>
        <dbReference type="Proteomes" id="UP001217044"/>
    </source>
</evidence>
<name>A0ABY7V673_9DEIO</name>
<evidence type="ECO:0000313" key="1">
    <source>
        <dbReference type="EMBL" id="WDA60707.1"/>
    </source>
</evidence>
<keyword evidence="1" id="KW-0614">Plasmid</keyword>
<sequence>MNELISPTGRRTIINALLTLPHDWDGQRTAHVRTTDDVEAMMTVAPEIQADLRAAATRHAQHADRVTLHTDETGLHIVAINVTPADELEPHAYLLEASRAAPAWCDAVAHREGVTSWADLVHGLKFDILKDGPRHLGLHSLLPSGHALFISDSGQGVPRNLAGFQLTHRALHLTVRDGRAA</sequence>